<evidence type="ECO:0000256" key="4">
    <source>
        <dbReference type="ARBA" id="ARBA00019014"/>
    </source>
</evidence>
<dbReference type="HAMAP" id="MF_00795">
    <property type="entry name" value="CutC"/>
    <property type="match status" value="1"/>
</dbReference>
<evidence type="ECO:0000259" key="14">
    <source>
        <dbReference type="PROSITE" id="PS51746"/>
    </source>
</evidence>
<keyword evidence="7 11" id="KW-0378">Hydrolase</keyword>
<protein>
    <recommendedName>
        <fullName evidence="4">Copper homeostasis protein cutC homolog</fullName>
    </recommendedName>
</protein>
<dbReference type="GO" id="GO:0012505">
    <property type="term" value="C:endomembrane system"/>
    <property type="evidence" value="ECO:0007669"/>
    <property type="project" value="UniProtKB-SubCell"/>
</dbReference>
<keyword evidence="8 11" id="KW-0904">Protein phosphatase</keyword>
<dbReference type="Proteomes" id="UP000663832">
    <property type="component" value="Unassembled WGS sequence"/>
</dbReference>
<keyword evidence="13" id="KW-0732">Signal</keyword>
<evidence type="ECO:0000256" key="2">
    <source>
        <dbReference type="ARBA" id="ARBA00006109"/>
    </source>
</evidence>
<comment type="similarity">
    <text evidence="2">Belongs to the membrane magnesium transporter (TC 1.A.67) family.</text>
</comment>
<dbReference type="Pfam" id="PF03932">
    <property type="entry name" value="CutC"/>
    <property type="match status" value="1"/>
</dbReference>
<evidence type="ECO:0000256" key="9">
    <source>
        <dbReference type="ARBA" id="ARBA00022989"/>
    </source>
</evidence>
<evidence type="ECO:0000256" key="8">
    <source>
        <dbReference type="ARBA" id="ARBA00022912"/>
    </source>
</evidence>
<evidence type="ECO:0000313" key="16">
    <source>
        <dbReference type="EMBL" id="CAF1202309.1"/>
    </source>
</evidence>
<dbReference type="CDD" id="cd00143">
    <property type="entry name" value="PP2Cc"/>
    <property type="match status" value="1"/>
</dbReference>
<feature type="signal peptide" evidence="13">
    <location>
        <begin position="1"/>
        <end position="22"/>
    </location>
</feature>
<dbReference type="InterPro" id="IPR018937">
    <property type="entry name" value="MMgT"/>
</dbReference>
<dbReference type="SUPFAM" id="SSF110395">
    <property type="entry name" value="CutC-like"/>
    <property type="match status" value="1"/>
</dbReference>
<dbReference type="InterPro" id="IPR001932">
    <property type="entry name" value="PPM-type_phosphatase-like_dom"/>
</dbReference>
<dbReference type="OrthoDB" id="420076at2759"/>
<dbReference type="GO" id="GO:0004721">
    <property type="term" value="F:phosphoprotein phosphatase activity"/>
    <property type="evidence" value="ECO:0007669"/>
    <property type="project" value="UniProtKB-KW"/>
</dbReference>
<evidence type="ECO:0000256" key="13">
    <source>
        <dbReference type="SAM" id="SignalP"/>
    </source>
</evidence>
<evidence type="ECO:0000256" key="6">
    <source>
        <dbReference type="ARBA" id="ARBA00022723"/>
    </source>
</evidence>
<dbReference type="PANTHER" id="PTHR12598">
    <property type="entry name" value="COPPER HOMEOSTASIS PROTEIN CUTC"/>
    <property type="match status" value="1"/>
</dbReference>
<dbReference type="SMART" id="SM00332">
    <property type="entry name" value="PP2Cc"/>
    <property type="match status" value="1"/>
</dbReference>
<dbReference type="SUPFAM" id="SSF81606">
    <property type="entry name" value="PP2C-like"/>
    <property type="match status" value="1"/>
</dbReference>
<name>A0A814CQI9_9BILA</name>
<dbReference type="EMBL" id="CAJNOM010000190">
    <property type="protein sequence ID" value="CAF1202309.1"/>
    <property type="molecule type" value="Genomic_DNA"/>
</dbReference>
<dbReference type="PROSITE" id="PS01032">
    <property type="entry name" value="PPM_1"/>
    <property type="match status" value="1"/>
</dbReference>
<dbReference type="InterPro" id="IPR005627">
    <property type="entry name" value="CutC-like"/>
</dbReference>
<sequence length="826" mass="93737">MGQKLLLIIGLFALAHAGYSAAQHRVYVRLTEQQFERLPADIIVQTLIAFLACCIGTVQLFGKFKPILITAEWQNKTWDTIGNRPSFMTFNHRVCVDSFESALAAVQGGAQRIELCSSLDQGGLTPSLGLLTLIRRHLPSELIIFVMIRCRSGDFVYDNNEINVMKEEIRSFIQSNQRIDGFVLGLLNPDGTIDIENLKSLIEQIPKDYSLTFHRAFDFLAKWQKSIDQLIELGFHRILTSGQETTAYYGRKSIRQMINYADNRIIILPGCGINVTNLESVLRETGAKEFHSSARIRKPSKMIYKNFQKRISLNGQANDDEDNSIQVTDREKKQRGSFAYYHSDSIEEPPDEPVYEEQRLSSYEATKILRTHEASIDLEANCPVKYYEVNYLGANNPPEDRQAQARIRSIDSYMYLFGVFDGHGGPWCSDAVGQSLFEYIAVSLHSPDELEPILRKGKTMTNSNKNSSQNSRNISSLLLRSYYNAYKDARNSKTKEVHQNNLLKHIEEVYTSFDNDNTDIMSALESAFIKLDRDICTEAIPNAAEEMNEDLLHISTAGSCACVALVKDADLYIANCGDARAILGTIDDNGNPSVVSLSIDHNVRNENEVKRILSEHPSNESHSVIRSDRLLGLLMPFRAFGDIRLKWPINSLREYLQPYYKKGDAIPQFYFTPPYLTARPEITKHKLTKKDKFLVLATDGLWDLLSPEKVVELIFNHQKGIQSFDRFILNKTGTKKSSLKLKEISELLTARQQAIKNQPIDQNSATDLIRHALAFTSKGQFDSKLLSDVLTFPNPRSIRDDITVTIVYFDQDYIDQIDTKEKQTGK</sequence>
<evidence type="ECO:0000256" key="5">
    <source>
        <dbReference type="ARBA" id="ARBA00022692"/>
    </source>
</evidence>
<comment type="caution">
    <text evidence="15">The sequence shown here is derived from an EMBL/GenBank/DDBJ whole genome shotgun (WGS) entry which is preliminary data.</text>
</comment>
<feature type="domain" description="PPM-type phosphatase" evidence="14">
    <location>
        <begin position="383"/>
        <end position="809"/>
    </location>
</feature>
<evidence type="ECO:0000256" key="10">
    <source>
        <dbReference type="ARBA" id="ARBA00023136"/>
    </source>
</evidence>
<comment type="subcellular location">
    <subcellularLocation>
        <location evidence="1">Endomembrane system</location>
        <topology evidence="1">Multi-pass membrane protein</topology>
    </subcellularLocation>
</comment>
<feature type="chain" id="PRO_5035599599" description="Copper homeostasis protein cutC homolog" evidence="13">
    <location>
        <begin position="23"/>
        <end position="826"/>
    </location>
</feature>
<dbReference type="AlphaFoldDB" id="A0A814CQI9"/>
<keyword evidence="17" id="KW-1185">Reference proteome</keyword>
<dbReference type="EMBL" id="CAJNOI010000050">
    <property type="protein sequence ID" value="CAF0943997.1"/>
    <property type="molecule type" value="Genomic_DNA"/>
</dbReference>
<dbReference type="Pfam" id="PF10270">
    <property type="entry name" value="MMgT"/>
    <property type="match status" value="1"/>
</dbReference>
<dbReference type="GO" id="GO:0005507">
    <property type="term" value="F:copper ion binding"/>
    <property type="evidence" value="ECO:0007669"/>
    <property type="project" value="TreeGrafter"/>
</dbReference>
<evidence type="ECO:0000256" key="11">
    <source>
        <dbReference type="RuleBase" id="RU003465"/>
    </source>
</evidence>
<comment type="similarity">
    <text evidence="11">Belongs to the PP2C family.</text>
</comment>
<accession>A0A814CQI9</accession>
<reference evidence="15" key="1">
    <citation type="submission" date="2021-02" db="EMBL/GenBank/DDBJ databases">
        <authorList>
            <person name="Nowell W R."/>
        </authorList>
    </citation>
    <scope>NUCLEOTIDE SEQUENCE</scope>
</reference>
<proteinExistence type="inferred from homology"/>
<comment type="similarity">
    <text evidence="3">Belongs to the CutC family.</text>
</comment>
<evidence type="ECO:0000256" key="1">
    <source>
        <dbReference type="ARBA" id="ARBA00004127"/>
    </source>
</evidence>
<dbReference type="PANTHER" id="PTHR12598:SF0">
    <property type="entry name" value="COPPER HOMEOSTASIS PROTEIN CUTC HOMOLOG"/>
    <property type="match status" value="1"/>
</dbReference>
<dbReference type="PROSITE" id="PS51746">
    <property type="entry name" value="PPM_2"/>
    <property type="match status" value="1"/>
</dbReference>
<dbReference type="Pfam" id="PF00481">
    <property type="entry name" value="PP2C"/>
    <property type="match status" value="1"/>
</dbReference>
<feature type="region of interest" description="Disordered" evidence="12">
    <location>
        <begin position="315"/>
        <end position="335"/>
    </location>
</feature>
<keyword evidence="9" id="KW-1133">Transmembrane helix</keyword>
<evidence type="ECO:0000256" key="12">
    <source>
        <dbReference type="SAM" id="MobiDB-lite"/>
    </source>
</evidence>
<dbReference type="InterPro" id="IPR036457">
    <property type="entry name" value="PPM-type-like_dom_sf"/>
</dbReference>
<dbReference type="InterPro" id="IPR036822">
    <property type="entry name" value="CutC-like_dom_sf"/>
</dbReference>
<evidence type="ECO:0000256" key="3">
    <source>
        <dbReference type="ARBA" id="ARBA00007768"/>
    </source>
</evidence>
<gene>
    <name evidence="15" type="ORF">BJG266_LOCUS12819</name>
    <name evidence="16" type="ORF">QVE165_LOCUS25883</name>
</gene>
<dbReference type="Gene3D" id="3.60.40.10">
    <property type="entry name" value="PPM-type phosphatase domain"/>
    <property type="match status" value="1"/>
</dbReference>
<evidence type="ECO:0000313" key="18">
    <source>
        <dbReference type="Proteomes" id="UP000663877"/>
    </source>
</evidence>
<dbReference type="FunFam" id="3.20.20.380:FF:000001">
    <property type="entry name" value="Copper homeostasis protein CutC"/>
    <property type="match status" value="1"/>
</dbReference>
<keyword evidence="10" id="KW-0472">Membrane</keyword>
<dbReference type="Gene3D" id="3.20.20.380">
    <property type="entry name" value="Copper homeostasis (CutC) domain"/>
    <property type="match status" value="1"/>
</dbReference>
<dbReference type="InterPro" id="IPR000222">
    <property type="entry name" value="PP2C_BS"/>
</dbReference>
<evidence type="ECO:0000313" key="17">
    <source>
        <dbReference type="Proteomes" id="UP000663832"/>
    </source>
</evidence>
<dbReference type="Proteomes" id="UP000663877">
    <property type="component" value="Unassembled WGS sequence"/>
</dbReference>
<keyword evidence="5" id="KW-0812">Transmembrane</keyword>
<evidence type="ECO:0000256" key="7">
    <source>
        <dbReference type="ARBA" id="ARBA00022801"/>
    </source>
</evidence>
<organism evidence="15 18">
    <name type="scientific">Adineta steineri</name>
    <dbReference type="NCBI Taxonomy" id="433720"/>
    <lineage>
        <taxon>Eukaryota</taxon>
        <taxon>Metazoa</taxon>
        <taxon>Spiralia</taxon>
        <taxon>Gnathifera</taxon>
        <taxon>Rotifera</taxon>
        <taxon>Eurotatoria</taxon>
        <taxon>Bdelloidea</taxon>
        <taxon>Adinetida</taxon>
        <taxon>Adinetidae</taxon>
        <taxon>Adineta</taxon>
    </lineage>
</organism>
<evidence type="ECO:0000313" key="15">
    <source>
        <dbReference type="EMBL" id="CAF0943997.1"/>
    </source>
</evidence>
<keyword evidence="6" id="KW-0479">Metal-binding</keyword>